<keyword evidence="3" id="KW-1185">Reference proteome</keyword>
<name>A0A3P7J350_STRVU</name>
<evidence type="ECO:0000256" key="1">
    <source>
        <dbReference type="SAM" id="MobiDB-lite"/>
    </source>
</evidence>
<dbReference type="EMBL" id="UYYB01105733">
    <property type="protein sequence ID" value="VDM79611.1"/>
    <property type="molecule type" value="Genomic_DNA"/>
</dbReference>
<dbReference type="OrthoDB" id="5837013at2759"/>
<feature type="region of interest" description="Disordered" evidence="1">
    <location>
        <begin position="1"/>
        <end position="24"/>
    </location>
</feature>
<proteinExistence type="predicted"/>
<evidence type="ECO:0000313" key="3">
    <source>
        <dbReference type="Proteomes" id="UP000270094"/>
    </source>
</evidence>
<dbReference type="InterPro" id="IPR027417">
    <property type="entry name" value="P-loop_NTPase"/>
</dbReference>
<dbReference type="Proteomes" id="UP000270094">
    <property type="component" value="Unassembled WGS sequence"/>
</dbReference>
<reference evidence="2 3" key="1">
    <citation type="submission" date="2018-11" db="EMBL/GenBank/DDBJ databases">
        <authorList>
            <consortium name="Pathogen Informatics"/>
        </authorList>
    </citation>
    <scope>NUCLEOTIDE SEQUENCE [LARGE SCALE GENOMIC DNA]</scope>
</reference>
<sequence>MGKDKHVSGNLEPSILPRQKSSSASIIKNPLSTCSSKDCITPTPDGKRASLSANPNEIALPQLPRRQTVSHLDLSSRPTSADQCHYRSYPRVAGFSEKAVELPFRCTEEQFLETILHRFPQGVCWYINNGRLFFVNPFSDISSSKRRSSPAISTISLSLLKQRNAALIMRGISGSGKSQIAELVSLDIAHRLCRRENAFAKLQAAFIALRPFITVNNKHNNQSSSAVAHMEFCIRRGRLVCVKLNHFMVDSPSRGCRANIFAMLANDLDEHDKEKYRISGFRLKDNHQGFGNVVDLSAALTQLEIFPEDVFKVVSACILLNNLSFKEINDSVDIENLSG</sequence>
<protein>
    <recommendedName>
        <fullName evidence="4">Myosin motor domain-containing protein</fullName>
    </recommendedName>
</protein>
<dbReference type="AlphaFoldDB" id="A0A3P7J350"/>
<dbReference type="SUPFAM" id="SSF52540">
    <property type="entry name" value="P-loop containing nucleoside triphosphate hydrolases"/>
    <property type="match status" value="1"/>
</dbReference>
<evidence type="ECO:0000313" key="2">
    <source>
        <dbReference type="EMBL" id="VDM79611.1"/>
    </source>
</evidence>
<organism evidence="2 3">
    <name type="scientific">Strongylus vulgaris</name>
    <name type="common">Blood worm</name>
    <dbReference type="NCBI Taxonomy" id="40348"/>
    <lineage>
        <taxon>Eukaryota</taxon>
        <taxon>Metazoa</taxon>
        <taxon>Ecdysozoa</taxon>
        <taxon>Nematoda</taxon>
        <taxon>Chromadorea</taxon>
        <taxon>Rhabditida</taxon>
        <taxon>Rhabditina</taxon>
        <taxon>Rhabditomorpha</taxon>
        <taxon>Strongyloidea</taxon>
        <taxon>Strongylidae</taxon>
        <taxon>Strongylus</taxon>
    </lineage>
</organism>
<evidence type="ECO:0008006" key="4">
    <source>
        <dbReference type="Google" id="ProtNLM"/>
    </source>
</evidence>
<gene>
    <name evidence="2" type="ORF">SVUK_LOCUS14609</name>
</gene>
<accession>A0A3P7J350</accession>